<feature type="transmembrane region" description="Helical" evidence="1">
    <location>
        <begin position="21"/>
        <end position="42"/>
    </location>
</feature>
<accession>A0A9W4SN60</accession>
<dbReference type="AlphaFoldDB" id="A0A9W4SN60"/>
<evidence type="ECO:0000313" key="2">
    <source>
        <dbReference type="EMBL" id="CAI2174717.1"/>
    </source>
</evidence>
<keyword evidence="3" id="KW-1185">Reference proteome</keyword>
<dbReference type="OrthoDB" id="10471917at2759"/>
<protein>
    <submittedName>
        <fullName evidence="2">1729_t:CDS:1</fullName>
    </submittedName>
</protein>
<proteinExistence type="predicted"/>
<gene>
    <name evidence="2" type="ORF">FWILDA_LOCUS6732</name>
</gene>
<organism evidence="2 3">
    <name type="scientific">Funneliformis geosporum</name>
    <dbReference type="NCBI Taxonomy" id="1117311"/>
    <lineage>
        <taxon>Eukaryota</taxon>
        <taxon>Fungi</taxon>
        <taxon>Fungi incertae sedis</taxon>
        <taxon>Mucoromycota</taxon>
        <taxon>Glomeromycotina</taxon>
        <taxon>Glomeromycetes</taxon>
        <taxon>Glomerales</taxon>
        <taxon>Glomeraceae</taxon>
        <taxon>Funneliformis</taxon>
    </lineage>
</organism>
<keyword evidence="1" id="KW-0812">Transmembrane</keyword>
<evidence type="ECO:0000313" key="3">
    <source>
        <dbReference type="Proteomes" id="UP001153678"/>
    </source>
</evidence>
<name>A0A9W4SN60_9GLOM</name>
<keyword evidence="1" id="KW-0472">Membrane</keyword>
<comment type="caution">
    <text evidence="2">The sequence shown here is derived from an EMBL/GenBank/DDBJ whole genome shotgun (WGS) entry which is preliminary data.</text>
</comment>
<keyword evidence="1" id="KW-1133">Transmembrane helix</keyword>
<dbReference type="Proteomes" id="UP001153678">
    <property type="component" value="Unassembled WGS sequence"/>
</dbReference>
<reference evidence="2" key="1">
    <citation type="submission" date="2022-08" db="EMBL/GenBank/DDBJ databases">
        <authorList>
            <person name="Kallberg Y."/>
            <person name="Tangrot J."/>
            <person name="Rosling A."/>
        </authorList>
    </citation>
    <scope>NUCLEOTIDE SEQUENCE</scope>
    <source>
        <strain evidence="2">Wild A</strain>
    </source>
</reference>
<sequence>MLLFPWQKDKKGLQDQYVRKIILYSTIVIFVIPLVIGSLQAFHDNALEGSPEGFAKAYQTLITSSMPIRNLMQLVMQESLSIANNGTLIDLGDYNYLENSPGFMIKDYLEGDLDLEDFAKKNHQVIRTIEFFDEQIKIPSKRNFLN</sequence>
<dbReference type="EMBL" id="CAMKVN010001249">
    <property type="protein sequence ID" value="CAI2174717.1"/>
    <property type="molecule type" value="Genomic_DNA"/>
</dbReference>
<evidence type="ECO:0000256" key="1">
    <source>
        <dbReference type="SAM" id="Phobius"/>
    </source>
</evidence>